<sequence>MPFGRPTSLPDELKEIAYAMHVPTRWASEAIRLRPSDRGHPRASEVIRPRPSERTMRGQPSELCEGIRGKPSEGRSPGVHGDLQGRPEDMATYVLGRACAMQHVYSLCLNKGRSPGVHGNLQGRPEKETNCKDAGNGDMQLHAGSMRECLVVTSVCYFQRYGQAQGSCDFSGTVAVSPNPPPNVASTCSFPSSSTGANTGTTPTETTTTGSTTNGSTTGIPTTVFGGTRITLGPTGTTSINDPSSAMGLFTNNLFCTFVATTTLWILGSSWL</sequence>
<gene>
    <name evidence="2" type="ORF">F3Y22_tig00007895pilonHSYRG00095</name>
</gene>
<feature type="region of interest" description="Disordered" evidence="1">
    <location>
        <begin position="188"/>
        <end position="228"/>
    </location>
</feature>
<organism evidence="2 3">
    <name type="scientific">Hibiscus syriacus</name>
    <name type="common">Rose of Sharon</name>
    <dbReference type="NCBI Taxonomy" id="106335"/>
    <lineage>
        <taxon>Eukaryota</taxon>
        <taxon>Viridiplantae</taxon>
        <taxon>Streptophyta</taxon>
        <taxon>Embryophyta</taxon>
        <taxon>Tracheophyta</taxon>
        <taxon>Spermatophyta</taxon>
        <taxon>Magnoliopsida</taxon>
        <taxon>eudicotyledons</taxon>
        <taxon>Gunneridae</taxon>
        <taxon>Pentapetalae</taxon>
        <taxon>rosids</taxon>
        <taxon>malvids</taxon>
        <taxon>Malvales</taxon>
        <taxon>Malvaceae</taxon>
        <taxon>Malvoideae</taxon>
        <taxon>Hibiscus</taxon>
    </lineage>
</organism>
<accession>A0A6A3CBC6</accession>
<dbReference type="EMBL" id="VEPZ02000396">
    <property type="protein sequence ID" value="KAE8726046.1"/>
    <property type="molecule type" value="Genomic_DNA"/>
</dbReference>
<evidence type="ECO:0000256" key="1">
    <source>
        <dbReference type="SAM" id="MobiDB-lite"/>
    </source>
</evidence>
<proteinExistence type="predicted"/>
<dbReference type="AlphaFoldDB" id="A0A6A3CBC6"/>
<dbReference type="Proteomes" id="UP000436088">
    <property type="component" value="Unassembled WGS sequence"/>
</dbReference>
<feature type="compositionally biased region" description="Low complexity" evidence="1">
    <location>
        <begin position="188"/>
        <end position="223"/>
    </location>
</feature>
<feature type="region of interest" description="Disordered" evidence="1">
    <location>
        <begin position="51"/>
        <end position="85"/>
    </location>
</feature>
<comment type="caution">
    <text evidence="2">The sequence shown here is derived from an EMBL/GenBank/DDBJ whole genome shotgun (WGS) entry which is preliminary data.</text>
</comment>
<evidence type="ECO:0000313" key="3">
    <source>
        <dbReference type="Proteomes" id="UP000436088"/>
    </source>
</evidence>
<keyword evidence="3" id="KW-1185">Reference proteome</keyword>
<reference evidence="2" key="1">
    <citation type="submission" date="2019-09" db="EMBL/GenBank/DDBJ databases">
        <title>Draft genome information of white flower Hibiscus syriacus.</title>
        <authorList>
            <person name="Kim Y.-M."/>
        </authorList>
    </citation>
    <scope>NUCLEOTIDE SEQUENCE [LARGE SCALE GENOMIC DNA]</scope>
    <source>
        <strain evidence="2">YM2019G1</strain>
    </source>
</reference>
<name>A0A6A3CBC6_HIBSY</name>
<protein>
    <submittedName>
        <fullName evidence="2">Chaperone DnaJ-domain superfamily protein</fullName>
    </submittedName>
</protein>
<evidence type="ECO:0000313" key="2">
    <source>
        <dbReference type="EMBL" id="KAE8726046.1"/>
    </source>
</evidence>